<evidence type="ECO:0000256" key="4">
    <source>
        <dbReference type="ARBA" id="ARBA00023125"/>
    </source>
</evidence>
<dbReference type="PANTHER" id="PTHR33164">
    <property type="entry name" value="TRANSCRIPTIONAL REGULATOR, MARR FAMILY"/>
    <property type="match status" value="1"/>
</dbReference>
<dbReference type="Proteomes" id="UP001589813">
    <property type="component" value="Unassembled WGS sequence"/>
</dbReference>
<keyword evidence="2" id="KW-0963">Cytoplasm</keyword>
<evidence type="ECO:0000313" key="8">
    <source>
        <dbReference type="Proteomes" id="UP001589813"/>
    </source>
</evidence>
<dbReference type="EMBL" id="JBHLXP010000001">
    <property type="protein sequence ID" value="MFC0047360.1"/>
    <property type="molecule type" value="Genomic_DNA"/>
</dbReference>
<evidence type="ECO:0000256" key="3">
    <source>
        <dbReference type="ARBA" id="ARBA00023015"/>
    </source>
</evidence>
<name>A0ABV6B913_9GAMM</name>
<evidence type="ECO:0000313" key="7">
    <source>
        <dbReference type="EMBL" id="MFC0047360.1"/>
    </source>
</evidence>
<dbReference type="Gene3D" id="1.10.10.10">
    <property type="entry name" value="Winged helix-like DNA-binding domain superfamily/Winged helix DNA-binding domain"/>
    <property type="match status" value="1"/>
</dbReference>
<evidence type="ECO:0000259" key="6">
    <source>
        <dbReference type="PROSITE" id="PS50995"/>
    </source>
</evidence>
<dbReference type="Pfam" id="PF22381">
    <property type="entry name" value="Staph_reg_Sar_Rot"/>
    <property type="match status" value="1"/>
</dbReference>
<keyword evidence="3" id="KW-0805">Transcription regulation</keyword>
<evidence type="ECO:0000256" key="5">
    <source>
        <dbReference type="ARBA" id="ARBA00023163"/>
    </source>
</evidence>
<dbReference type="InterPro" id="IPR036388">
    <property type="entry name" value="WH-like_DNA-bd_sf"/>
</dbReference>
<organism evidence="7 8">
    <name type="scientific">Rheinheimera tilapiae</name>
    <dbReference type="NCBI Taxonomy" id="875043"/>
    <lineage>
        <taxon>Bacteria</taxon>
        <taxon>Pseudomonadati</taxon>
        <taxon>Pseudomonadota</taxon>
        <taxon>Gammaproteobacteria</taxon>
        <taxon>Chromatiales</taxon>
        <taxon>Chromatiaceae</taxon>
        <taxon>Rheinheimera</taxon>
    </lineage>
</organism>
<proteinExistence type="predicted"/>
<evidence type="ECO:0000256" key="1">
    <source>
        <dbReference type="ARBA" id="ARBA00004496"/>
    </source>
</evidence>
<keyword evidence="4" id="KW-0238">DNA-binding</keyword>
<accession>A0ABV6B913</accession>
<keyword evidence="5" id="KW-0804">Transcription</keyword>
<dbReference type="SMART" id="SM00347">
    <property type="entry name" value="HTH_MARR"/>
    <property type="match status" value="1"/>
</dbReference>
<dbReference type="InterPro" id="IPR000835">
    <property type="entry name" value="HTH_MarR-typ"/>
</dbReference>
<dbReference type="InterPro" id="IPR036390">
    <property type="entry name" value="WH_DNA-bd_sf"/>
</dbReference>
<protein>
    <submittedName>
        <fullName evidence="7">MarR family winged helix-turn-helix transcriptional regulator</fullName>
    </submittedName>
</protein>
<sequence>MADAKKSQSEPKQLKPLLSDPGCAWPASALHLDNQLCFALYSTSLAMTKTYKPLLEHIGLTYPQYLVMLILWQQDGVALRDIAEKLHTESGALTPVLKRMQEMGLLIRARSPHSERTLEIRLTDAGRAMQQEALKINQHIALSCGDSLAEVTALRDQLIKLRQTLTA</sequence>
<dbReference type="PANTHER" id="PTHR33164:SF5">
    <property type="entry name" value="ORGANIC HYDROPEROXIDE RESISTANCE TRANSCRIPTIONAL REGULATOR"/>
    <property type="match status" value="1"/>
</dbReference>
<reference evidence="7 8" key="1">
    <citation type="submission" date="2024-09" db="EMBL/GenBank/DDBJ databases">
        <authorList>
            <person name="Sun Q."/>
            <person name="Mori K."/>
        </authorList>
    </citation>
    <scope>NUCLEOTIDE SEQUENCE [LARGE SCALE GENOMIC DNA]</scope>
    <source>
        <strain evidence="7 8">KCTC 23315</strain>
    </source>
</reference>
<comment type="subcellular location">
    <subcellularLocation>
        <location evidence="1">Cytoplasm</location>
    </subcellularLocation>
</comment>
<comment type="caution">
    <text evidence="7">The sequence shown here is derived from an EMBL/GenBank/DDBJ whole genome shotgun (WGS) entry which is preliminary data.</text>
</comment>
<feature type="domain" description="HTH marR-type" evidence="6">
    <location>
        <begin position="33"/>
        <end position="163"/>
    </location>
</feature>
<evidence type="ECO:0000256" key="2">
    <source>
        <dbReference type="ARBA" id="ARBA00022490"/>
    </source>
</evidence>
<dbReference type="InterPro" id="IPR039422">
    <property type="entry name" value="MarR/SlyA-like"/>
</dbReference>
<keyword evidence="8" id="KW-1185">Reference proteome</keyword>
<dbReference type="InterPro" id="IPR055166">
    <property type="entry name" value="Transc_reg_Sar_Rot_HTH"/>
</dbReference>
<dbReference type="SUPFAM" id="SSF46785">
    <property type="entry name" value="Winged helix' DNA-binding domain"/>
    <property type="match status" value="1"/>
</dbReference>
<dbReference type="RefSeq" id="WP_377240579.1">
    <property type="nucleotide sequence ID" value="NZ_JBHLXP010000001.1"/>
</dbReference>
<gene>
    <name evidence="7" type="ORF">ACFFJP_03525</name>
</gene>
<dbReference type="PROSITE" id="PS50995">
    <property type="entry name" value="HTH_MARR_2"/>
    <property type="match status" value="1"/>
</dbReference>